<feature type="signal peptide" evidence="7">
    <location>
        <begin position="1"/>
        <end position="19"/>
    </location>
</feature>
<dbReference type="GO" id="GO:0005524">
    <property type="term" value="F:ATP binding"/>
    <property type="evidence" value="ECO:0007669"/>
    <property type="project" value="UniProtKB-KW"/>
</dbReference>
<dbReference type="Pfam" id="PF23598">
    <property type="entry name" value="LRR_14"/>
    <property type="match status" value="2"/>
</dbReference>
<protein>
    <submittedName>
        <fullName evidence="12">Disease resistance protein (CC-NBS-LRR class) family</fullName>
    </submittedName>
</protein>
<evidence type="ECO:0000313" key="13">
    <source>
        <dbReference type="Proteomes" id="UP001140206"/>
    </source>
</evidence>
<gene>
    <name evidence="12" type="ORF">LUZ62_045920</name>
</gene>
<dbReference type="EMBL" id="JAMFTS010000002">
    <property type="protein sequence ID" value="KAJ4794674.1"/>
    <property type="molecule type" value="Genomic_DNA"/>
</dbReference>
<comment type="similarity">
    <text evidence="1">Belongs to the disease resistance NB-LRR family.</text>
</comment>
<feature type="domain" description="Disease resistance N-terminal" evidence="9">
    <location>
        <begin position="8"/>
        <end position="100"/>
    </location>
</feature>
<feature type="domain" description="NB-ARC" evidence="8">
    <location>
        <begin position="180"/>
        <end position="351"/>
    </location>
</feature>
<evidence type="ECO:0000259" key="9">
    <source>
        <dbReference type="Pfam" id="PF18052"/>
    </source>
</evidence>
<keyword evidence="6" id="KW-0067">ATP-binding</keyword>
<dbReference type="AlphaFoldDB" id="A0AAV8FME6"/>
<keyword evidence="5" id="KW-0611">Plant defense</keyword>
<feature type="domain" description="Disease resistance R13L4/SHOC-2-like LRR" evidence="11">
    <location>
        <begin position="691"/>
        <end position="941"/>
    </location>
</feature>
<dbReference type="InterPro" id="IPR002182">
    <property type="entry name" value="NB-ARC"/>
</dbReference>
<dbReference type="Pfam" id="PF00931">
    <property type="entry name" value="NB-ARC"/>
    <property type="match status" value="1"/>
</dbReference>
<dbReference type="PRINTS" id="PR00364">
    <property type="entry name" value="DISEASERSIST"/>
</dbReference>
<evidence type="ECO:0000256" key="5">
    <source>
        <dbReference type="ARBA" id="ARBA00022821"/>
    </source>
</evidence>
<evidence type="ECO:0000256" key="4">
    <source>
        <dbReference type="ARBA" id="ARBA00022741"/>
    </source>
</evidence>
<keyword evidence="2" id="KW-0433">Leucine-rich repeat</keyword>
<dbReference type="InterPro" id="IPR032675">
    <property type="entry name" value="LRR_dom_sf"/>
</dbReference>
<dbReference type="Gene3D" id="1.10.10.10">
    <property type="entry name" value="Winged helix-like DNA-binding domain superfamily/Winged helix DNA-binding domain"/>
    <property type="match status" value="1"/>
</dbReference>
<dbReference type="GO" id="GO:0006952">
    <property type="term" value="P:defense response"/>
    <property type="evidence" value="ECO:0007669"/>
    <property type="project" value="UniProtKB-KW"/>
</dbReference>
<keyword evidence="3" id="KW-0677">Repeat</keyword>
<dbReference type="PANTHER" id="PTHR36766:SF45">
    <property type="entry name" value="NB-ARC DOMAIN-CONTAINING PROTEIN"/>
    <property type="match status" value="1"/>
</dbReference>
<dbReference type="Gene3D" id="3.40.50.300">
    <property type="entry name" value="P-loop containing nucleotide triphosphate hydrolases"/>
    <property type="match status" value="1"/>
</dbReference>
<dbReference type="SUPFAM" id="SSF52540">
    <property type="entry name" value="P-loop containing nucleoside triphosphate hydrolases"/>
    <property type="match status" value="1"/>
</dbReference>
<organism evidence="12 13">
    <name type="scientific">Rhynchospora pubera</name>
    <dbReference type="NCBI Taxonomy" id="906938"/>
    <lineage>
        <taxon>Eukaryota</taxon>
        <taxon>Viridiplantae</taxon>
        <taxon>Streptophyta</taxon>
        <taxon>Embryophyta</taxon>
        <taxon>Tracheophyta</taxon>
        <taxon>Spermatophyta</taxon>
        <taxon>Magnoliopsida</taxon>
        <taxon>Liliopsida</taxon>
        <taxon>Poales</taxon>
        <taxon>Cyperaceae</taxon>
        <taxon>Cyperoideae</taxon>
        <taxon>Rhynchosporeae</taxon>
        <taxon>Rhynchospora</taxon>
    </lineage>
</organism>
<evidence type="ECO:0000256" key="2">
    <source>
        <dbReference type="ARBA" id="ARBA00022614"/>
    </source>
</evidence>
<evidence type="ECO:0000256" key="1">
    <source>
        <dbReference type="ARBA" id="ARBA00008894"/>
    </source>
</evidence>
<evidence type="ECO:0000259" key="10">
    <source>
        <dbReference type="Pfam" id="PF23559"/>
    </source>
</evidence>
<name>A0AAV8FME6_9POAL</name>
<evidence type="ECO:0000256" key="6">
    <source>
        <dbReference type="ARBA" id="ARBA00022840"/>
    </source>
</evidence>
<sequence length="1261" mass="144669">MGAVFIFSVVSTLSSLLSSLRISGSSTEDEERHGIQGDLGRLERILKRIQATLHDAGEREIRDASAKLWLKELQVVAYQADDILDEWRYELLCRQIEESEEATSSKPDDMTRNCLEGVISDEMVERIKIVVDRFEEISRDKEALFFSREVEEERWGCPWTALLPTSHMMVNESAVFGRDKDKEKILDFVLFDNREVTNCISFTVIVGMGGVGKTTLAQLVYNDPLIRSYFDISGWVYVSPQFDIIRVAKEVLETISERDYYGLTGLSAVQRAIVKEIKGKKLFLVLDDVWNDLPCKWEQFLVPFRAAESVRLLVTTRDKAVSQIVQATYTYDLKCLPLNQCNLLFEHYAFGGKIMDDSSRLRGISKQLVKKCAGLPLAIKCIGRALSCNMCEDSLRDVLESELWESDGKDEIFPALKVSYYSLPQELKPCLLFCSLFPKGYRFIKDEIIYMWIAHGYIQPRGSKSEEGIGDEFIHELDRRSFIMVYKQRWEETFTLHDLIHDLARFISSDQFCTNTEETLHDVISSEVHHMYTENCSMINGTSGFIRTLVNNAYCQKSDLDFNSHMNMARHYNLNLSTNKNLRVLKHEGGYARDLDCMANLKHLRYFELNHSKLERLPKSTTILFNLIALKLSFLEHLQELPSQIGKLVNLRFLSISTVGIRKLPESLGELSNLQMLALGKCPRMTNLPTCIGNLINLKQLHISNLRCTQLPESCCMLRNLQTLVLERCWKIKQLPDGIGNLIDLRSIYVLGGCFKKLPKSINQLYNLDVLELSTSGSLFGLLCELRDLLNRPSLNICIENRQEIDLDKYSTYALWSSGMLPSYYFAPVELHQNLDICNRYIKCKSFLESLQPLNHLTELKVNGYEGIGYPTWFSVNSRVAIFMQCYLNKGKFFEDFGELTSLKSLTLIGGTLGDDFFQTINIHDSKVIFPALEEIELTDMLEWNLPIGEQDVDIPVLHTLKINNCPNMSSVPNFNSVRRLEITKCSISRLELNKLHWPLLESLHIEECLQLTLLLGLQSLSSLQTLYVVRCPQLEEFAYPMVLNLPLSIEIVECPFLKSWCERQQLNYIENLSCKTLATSGIRNIMKQGDREFLLEHLQIENSIEQSLAFHKGLCNIVSLEIKRCWKLKTVKGLGKLEWLRRLVLWDCPSLKLEDADNVGGSYLPPFLMSLVVHRCQQMLSLDLLQLKHSPFFTELEITNCKQIMYIRGLENLIKLNTLAIIQCPRLHLELLSIVPDCVVISGCPRLKAWCRIHSIEPLD</sequence>
<dbReference type="PANTHER" id="PTHR36766">
    <property type="entry name" value="PLANT BROAD-SPECTRUM MILDEW RESISTANCE PROTEIN RPW8"/>
    <property type="match status" value="1"/>
</dbReference>
<evidence type="ECO:0000256" key="3">
    <source>
        <dbReference type="ARBA" id="ARBA00022737"/>
    </source>
</evidence>
<keyword evidence="7" id="KW-0732">Signal</keyword>
<dbReference type="InterPro" id="IPR041118">
    <property type="entry name" value="Rx_N"/>
</dbReference>
<dbReference type="Gene3D" id="3.80.10.10">
    <property type="entry name" value="Ribonuclease Inhibitor"/>
    <property type="match status" value="3"/>
</dbReference>
<dbReference type="SUPFAM" id="SSF52047">
    <property type="entry name" value="RNI-like"/>
    <property type="match status" value="1"/>
</dbReference>
<keyword evidence="13" id="KW-1185">Reference proteome</keyword>
<accession>A0AAV8FME6</accession>
<evidence type="ECO:0000313" key="12">
    <source>
        <dbReference type="EMBL" id="KAJ4794674.1"/>
    </source>
</evidence>
<dbReference type="InterPro" id="IPR058922">
    <property type="entry name" value="WHD_DRP"/>
</dbReference>
<dbReference type="GO" id="GO:0043531">
    <property type="term" value="F:ADP binding"/>
    <property type="evidence" value="ECO:0007669"/>
    <property type="project" value="InterPro"/>
</dbReference>
<evidence type="ECO:0000256" key="7">
    <source>
        <dbReference type="SAM" id="SignalP"/>
    </source>
</evidence>
<dbReference type="Proteomes" id="UP001140206">
    <property type="component" value="Chromosome 2"/>
</dbReference>
<evidence type="ECO:0000259" key="8">
    <source>
        <dbReference type="Pfam" id="PF00931"/>
    </source>
</evidence>
<dbReference type="GO" id="GO:0051707">
    <property type="term" value="P:response to other organism"/>
    <property type="evidence" value="ECO:0007669"/>
    <property type="project" value="UniProtKB-ARBA"/>
</dbReference>
<feature type="domain" description="Disease resistance R13L4/SHOC-2-like LRR" evidence="11">
    <location>
        <begin position="574"/>
        <end position="679"/>
    </location>
</feature>
<proteinExistence type="inferred from homology"/>
<evidence type="ECO:0000259" key="11">
    <source>
        <dbReference type="Pfam" id="PF23598"/>
    </source>
</evidence>
<dbReference type="SUPFAM" id="SSF52058">
    <property type="entry name" value="L domain-like"/>
    <property type="match status" value="2"/>
</dbReference>
<feature type="domain" description="Disease resistance protein winged helix" evidence="10">
    <location>
        <begin position="436"/>
        <end position="504"/>
    </location>
</feature>
<keyword evidence="4" id="KW-0547">Nucleotide-binding</keyword>
<comment type="caution">
    <text evidence="12">The sequence shown here is derived from an EMBL/GenBank/DDBJ whole genome shotgun (WGS) entry which is preliminary data.</text>
</comment>
<feature type="chain" id="PRO_5043417691" evidence="7">
    <location>
        <begin position="20"/>
        <end position="1261"/>
    </location>
</feature>
<dbReference type="Pfam" id="PF23559">
    <property type="entry name" value="WHD_DRP"/>
    <property type="match status" value="1"/>
</dbReference>
<dbReference type="Gene3D" id="1.20.5.4130">
    <property type="match status" value="1"/>
</dbReference>
<dbReference type="InterPro" id="IPR027417">
    <property type="entry name" value="P-loop_NTPase"/>
</dbReference>
<dbReference type="InterPro" id="IPR055414">
    <property type="entry name" value="LRR_R13L4/SHOC2-like"/>
</dbReference>
<dbReference type="Pfam" id="PF18052">
    <property type="entry name" value="Rx_N"/>
    <property type="match status" value="1"/>
</dbReference>
<reference evidence="12" key="1">
    <citation type="submission" date="2022-08" db="EMBL/GenBank/DDBJ databases">
        <authorList>
            <person name="Marques A."/>
        </authorList>
    </citation>
    <scope>NUCLEOTIDE SEQUENCE</scope>
    <source>
        <strain evidence="12">RhyPub2mFocal</strain>
        <tissue evidence="12">Leaves</tissue>
    </source>
</reference>
<dbReference type="InterPro" id="IPR036388">
    <property type="entry name" value="WH-like_DNA-bd_sf"/>
</dbReference>